<dbReference type="Proteomes" id="UP000295781">
    <property type="component" value="Chromosome"/>
</dbReference>
<protein>
    <submittedName>
        <fullName evidence="1">Uncharacterized protein</fullName>
    </submittedName>
</protein>
<reference evidence="1 2" key="1">
    <citation type="submission" date="2015-09" db="EMBL/GenBank/DDBJ databases">
        <title>Sorangium comparison.</title>
        <authorList>
            <person name="Zaburannyi N."/>
            <person name="Bunk B."/>
            <person name="Overmann J."/>
            <person name="Mueller R."/>
        </authorList>
    </citation>
    <scope>NUCLEOTIDE SEQUENCE [LARGE SCALE GENOMIC DNA]</scope>
    <source>
        <strain evidence="1 2">So ceGT47</strain>
    </source>
</reference>
<dbReference type="OrthoDB" id="5504434at2"/>
<name>A0A4P2Q375_SORCE</name>
<sequence>MEPLFFLMILTGIAGLARCFAQASDAARRTAEARWRLVRPVWQRAATLVGGQFRSGPGRLGEPRMQISVELESVALLVDHDVDHRGVSGVRYMTRITSTARNPSGLRLRVHEQRLRGAGDGGFRGRLVDVGNLKADGAFVVRASSPTLARWWLTPRLRAALRAAAEYQLTLEAHRLTSIRAGLEDDAERLVRALHAAALVAGRGRELAKAWRALAQELGGSLSTGATTVSGGEVTIELEHRGRLVSVMLGRSARNGQLGTRVSVARVASPSERFALKRRARRGSTRGRSEPPGDDALLRAYEVQASAPEKVALRFTDELAREVLALRPSAILGNEAAVTLVFSELETGREPIERAIAIVSALAAPGPHGPYR</sequence>
<proteinExistence type="predicted"/>
<organism evidence="1 2">
    <name type="scientific">Sorangium cellulosum</name>
    <name type="common">Polyangium cellulosum</name>
    <dbReference type="NCBI Taxonomy" id="56"/>
    <lineage>
        <taxon>Bacteria</taxon>
        <taxon>Pseudomonadati</taxon>
        <taxon>Myxococcota</taxon>
        <taxon>Polyangia</taxon>
        <taxon>Polyangiales</taxon>
        <taxon>Polyangiaceae</taxon>
        <taxon>Sorangium</taxon>
    </lineage>
</organism>
<gene>
    <name evidence="1" type="ORF">SOCEGT47_042900</name>
</gene>
<dbReference type="EMBL" id="CP012670">
    <property type="protein sequence ID" value="AUX23760.1"/>
    <property type="molecule type" value="Genomic_DNA"/>
</dbReference>
<evidence type="ECO:0000313" key="1">
    <source>
        <dbReference type="EMBL" id="AUX23760.1"/>
    </source>
</evidence>
<dbReference type="AlphaFoldDB" id="A0A4P2Q375"/>
<evidence type="ECO:0000313" key="2">
    <source>
        <dbReference type="Proteomes" id="UP000295781"/>
    </source>
</evidence>
<dbReference type="RefSeq" id="WP_129349169.1">
    <property type="nucleotide sequence ID" value="NZ_CP012670.1"/>
</dbReference>
<accession>A0A4P2Q375</accession>